<evidence type="ECO:0000259" key="8">
    <source>
        <dbReference type="PROSITE" id="PS50928"/>
    </source>
</evidence>
<evidence type="ECO:0000256" key="5">
    <source>
        <dbReference type="ARBA" id="ARBA00022989"/>
    </source>
</evidence>
<dbReference type="PANTHER" id="PTHR30183:SF3">
    <property type="entry name" value="MOLYBDENUM TRANSPORT SYSTEM PERMEASE PROTEIN MODB"/>
    <property type="match status" value="1"/>
</dbReference>
<reference evidence="9" key="1">
    <citation type="submission" date="2020-04" db="EMBL/GenBank/DDBJ databases">
        <authorList>
            <person name="Zhang T."/>
        </authorList>
    </citation>
    <scope>NUCLEOTIDE SEQUENCE</scope>
    <source>
        <strain evidence="9">HKST-UBA01</strain>
    </source>
</reference>
<dbReference type="InterPro" id="IPR000515">
    <property type="entry name" value="MetI-like"/>
</dbReference>
<keyword evidence="3" id="KW-1003">Cell membrane</keyword>
<dbReference type="Gene3D" id="1.10.3720.10">
    <property type="entry name" value="MetI-like"/>
    <property type="match status" value="1"/>
</dbReference>
<reference evidence="9" key="2">
    <citation type="journal article" date="2021" name="Microbiome">
        <title>Successional dynamics and alternative stable states in a saline activated sludge microbial community over 9 years.</title>
        <authorList>
            <person name="Wang Y."/>
            <person name="Ye J."/>
            <person name="Ju F."/>
            <person name="Liu L."/>
            <person name="Boyd J.A."/>
            <person name="Deng Y."/>
            <person name="Parks D.H."/>
            <person name="Jiang X."/>
            <person name="Yin X."/>
            <person name="Woodcroft B.J."/>
            <person name="Tyson G.W."/>
            <person name="Hugenholtz P."/>
            <person name="Polz M.F."/>
            <person name="Zhang T."/>
        </authorList>
    </citation>
    <scope>NUCLEOTIDE SEQUENCE</scope>
    <source>
        <strain evidence="9">HKST-UBA01</strain>
    </source>
</reference>
<dbReference type="AlphaFoldDB" id="A0A956RNQ3"/>
<dbReference type="SUPFAM" id="SSF161098">
    <property type="entry name" value="MetI-like"/>
    <property type="match status" value="1"/>
</dbReference>
<evidence type="ECO:0000313" key="10">
    <source>
        <dbReference type="Proteomes" id="UP000697710"/>
    </source>
</evidence>
<dbReference type="GO" id="GO:0055085">
    <property type="term" value="P:transmembrane transport"/>
    <property type="evidence" value="ECO:0007669"/>
    <property type="project" value="InterPro"/>
</dbReference>
<feature type="transmembrane region" description="Helical" evidence="7">
    <location>
        <begin position="132"/>
        <end position="154"/>
    </location>
</feature>
<feature type="transmembrane region" description="Helical" evidence="7">
    <location>
        <begin position="236"/>
        <end position="254"/>
    </location>
</feature>
<comment type="subcellular location">
    <subcellularLocation>
        <location evidence="1 7">Cell membrane</location>
        <topology evidence="1 7">Multi-pass membrane protein</topology>
    </subcellularLocation>
</comment>
<dbReference type="InterPro" id="IPR035906">
    <property type="entry name" value="MetI-like_sf"/>
</dbReference>
<feature type="transmembrane region" description="Helical" evidence="7">
    <location>
        <begin position="50"/>
        <end position="76"/>
    </location>
</feature>
<dbReference type="Pfam" id="PF00528">
    <property type="entry name" value="BPD_transp_1"/>
    <property type="match status" value="1"/>
</dbReference>
<accession>A0A956RNQ3</accession>
<keyword evidence="4 7" id="KW-0812">Transmembrane</keyword>
<organism evidence="9 10">
    <name type="scientific">Eiseniibacteriota bacterium</name>
    <dbReference type="NCBI Taxonomy" id="2212470"/>
    <lineage>
        <taxon>Bacteria</taxon>
        <taxon>Candidatus Eiseniibacteriota</taxon>
    </lineage>
</organism>
<evidence type="ECO:0000256" key="2">
    <source>
        <dbReference type="ARBA" id="ARBA00022448"/>
    </source>
</evidence>
<dbReference type="EMBL" id="JAGQHR010000050">
    <property type="protein sequence ID" value="MCA9726627.1"/>
    <property type="molecule type" value="Genomic_DNA"/>
</dbReference>
<protein>
    <submittedName>
        <fullName evidence="9">ABC transporter permease</fullName>
    </submittedName>
</protein>
<keyword evidence="6 7" id="KW-0472">Membrane</keyword>
<dbReference type="PROSITE" id="PS50928">
    <property type="entry name" value="ABC_TM1"/>
    <property type="match status" value="1"/>
</dbReference>
<name>A0A956RNQ3_UNCEI</name>
<evidence type="ECO:0000256" key="6">
    <source>
        <dbReference type="ARBA" id="ARBA00023136"/>
    </source>
</evidence>
<evidence type="ECO:0000256" key="1">
    <source>
        <dbReference type="ARBA" id="ARBA00004651"/>
    </source>
</evidence>
<evidence type="ECO:0000256" key="7">
    <source>
        <dbReference type="RuleBase" id="RU363032"/>
    </source>
</evidence>
<keyword evidence="2 7" id="KW-0813">Transport</keyword>
<dbReference type="CDD" id="cd06261">
    <property type="entry name" value="TM_PBP2"/>
    <property type="match status" value="1"/>
</dbReference>
<gene>
    <name evidence="9" type="ORF">KC729_03025</name>
</gene>
<evidence type="ECO:0000256" key="3">
    <source>
        <dbReference type="ARBA" id="ARBA00022475"/>
    </source>
</evidence>
<feature type="transmembrane region" description="Helical" evidence="7">
    <location>
        <begin position="88"/>
        <end position="112"/>
    </location>
</feature>
<comment type="similarity">
    <text evidence="7">Belongs to the binding-protein-dependent transport system permease family.</text>
</comment>
<proteinExistence type="inferred from homology"/>
<feature type="transmembrane region" description="Helical" evidence="7">
    <location>
        <begin position="175"/>
        <end position="197"/>
    </location>
</feature>
<feature type="domain" description="ABC transmembrane type-1" evidence="8">
    <location>
        <begin position="50"/>
        <end position="255"/>
    </location>
</feature>
<dbReference type="PANTHER" id="PTHR30183">
    <property type="entry name" value="MOLYBDENUM TRANSPORT SYSTEM PERMEASE PROTEIN MODB"/>
    <property type="match status" value="1"/>
</dbReference>
<dbReference type="GO" id="GO:0005886">
    <property type="term" value="C:plasma membrane"/>
    <property type="evidence" value="ECO:0007669"/>
    <property type="project" value="UniProtKB-SubCell"/>
</dbReference>
<dbReference type="Proteomes" id="UP000697710">
    <property type="component" value="Unassembled WGS sequence"/>
</dbReference>
<evidence type="ECO:0000256" key="4">
    <source>
        <dbReference type="ARBA" id="ARBA00022692"/>
    </source>
</evidence>
<feature type="transmembrane region" description="Helical" evidence="7">
    <location>
        <begin position="9"/>
        <end position="30"/>
    </location>
</feature>
<comment type="caution">
    <text evidence="9">The sequence shown here is derived from an EMBL/GenBank/DDBJ whole genome shotgun (WGS) entry which is preliminary data.</text>
</comment>
<sequence length="265" mass="27902">MSNAAFRSVFLVSLSLLVLFVGLFLGAAFLYSGPERLIRVLTEPAALQSILLSLGTSAIATLLAFVFAIPAAYALTRWKIPGRAFIDMLLDLPIVLPPLVAGFCLLLLYAVLERAWSGGLSGGPLDLRFTRPGIVLAQFTIAAPLAVRVLRAAFAEVPERLETMSRSLGAGEARTFAAISLPMSRNGIIAGIIMVWARSIAEFGPILVFCGAVRGKTDVLPIAIFLAFSNGELENGVALSALLIVLGGIAIAGIRRLGGEGARLA</sequence>
<keyword evidence="5 7" id="KW-1133">Transmembrane helix</keyword>
<evidence type="ECO:0000313" key="9">
    <source>
        <dbReference type="EMBL" id="MCA9726627.1"/>
    </source>
</evidence>